<dbReference type="Pfam" id="PF09388">
    <property type="entry name" value="SpoOE-like"/>
    <property type="match status" value="1"/>
</dbReference>
<keyword evidence="2" id="KW-1185">Reference proteome</keyword>
<dbReference type="InterPro" id="IPR037208">
    <property type="entry name" value="Spo0E-like_sf"/>
</dbReference>
<accession>A0ABV6DFQ6</accession>
<evidence type="ECO:0000313" key="1">
    <source>
        <dbReference type="EMBL" id="MFC0211478.1"/>
    </source>
</evidence>
<dbReference type="InterPro" id="IPR036638">
    <property type="entry name" value="HLH_DNA-bd_sf"/>
</dbReference>
<dbReference type="EMBL" id="JBHLWN010000019">
    <property type="protein sequence ID" value="MFC0211478.1"/>
    <property type="molecule type" value="Genomic_DNA"/>
</dbReference>
<dbReference type="RefSeq" id="WP_377468458.1">
    <property type="nucleotide sequence ID" value="NZ_JBHLWN010000019.1"/>
</dbReference>
<comment type="caution">
    <text evidence="1">The sequence shown here is derived from an EMBL/GenBank/DDBJ whole genome shotgun (WGS) entry which is preliminary data.</text>
</comment>
<sequence>MAFLEYQLTNFQQRLLVHEPSDNRRLFARKRKSKAQLALEEDIHLLRCRLEQMVVDGSTMTSEAVVEVSMLLDRKINEYMNTGRKSR</sequence>
<dbReference type="SUPFAM" id="SSF140500">
    <property type="entry name" value="BAS1536-like"/>
    <property type="match status" value="1"/>
</dbReference>
<organism evidence="1 2">
    <name type="scientific">Paenibacillus chartarius</name>
    <dbReference type="NCBI Taxonomy" id="747481"/>
    <lineage>
        <taxon>Bacteria</taxon>
        <taxon>Bacillati</taxon>
        <taxon>Bacillota</taxon>
        <taxon>Bacilli</taxon>
        <taxon>Bacillales</taxon>
        <taxon>Paenibacillaceae</taxon>
        <taxon>Paenibacillus</taxon>
    </lineage>
</organism>
<dbReference type="Proteomes" id="UP001589776">
    <property type="component" value="Unassembled WGS sequence"/>
</dbReference>
<gene>
    <name evidence="1" type="ORF">ACFFK0_03275</name>
</gene>
<dbReference type="InterPro" id="IPR018540">
    <property type="entry name" value="Spo0E-like"/>
</dbReference>
<reference evidence="1 2" key="1">
    <citation type="submission" date="2024-09" db="EMBL/GenBank/DDBJ databases">
        <authorList>
            <person name="Sun Q."/>
            <person name="Mori K."/>
        </authorList>
    </citation>
    <scope>NUCLEOTIDE SEQUENCE [LARGE SCALE GENOMIC DNA]</scope>
    <source>
        <strain evidence="1 2">CCM 7759</strain>
    </source>
</reference>
<evidence type="ECO:0000313" key="2">
    <source>
        <dbReference type="Proteomes" id="UP001589776"/>
    </source>
</evidence>
<protein>
    <submittedName>
        <fullName evidence="1">Aspartyl-phosphate phosphatase Spo0E family protein</fullName>
    </submittedName>
</protein>
<proteinExistence type="predicted"/>
<name>A0ABV6DFQ6_9BACL</name>
<dbReference type="Gene3D" id="4.10.280.10">
    <property type="entry name" value="Helix-loop-helix DNA-binding domain"/>
    <property type="match status" value="1"/>
</dbReference>